<comment type="caution">
    <text evidence="2">The sequence shown here is derived from an EMBL/GenBank/DDBJ whole genome shotgun (WGS) entry which is preliminary data.</text>
</comment>
<protein>
    <submittedName>
        <fullName evidence="2">Uncharacterized protein</fullName>
    </submittedName>
</protein>
<keyword evidence="3" id="KW-1185">Reference proteome</keyword>
<name>A0A9W7TNT0_TRIRA</name>
<organism evidence="2 3">
    <name type="scientific">Triplophysa rosa</name>
    <name type="common">Cave loach</name>
    <dbReference type="NCBI Taxonomy" id="992332"/>
    <lineage>
        <taxon>Eukaryota</taxon>
        <taxon>Metazoa</taxon>
        <taxon>Chordata</taxon>
        <taxon>Craniata</taxon>
        <taxon>Vertebrata</taxon>
        <taxon>Euteleostomi</taxon>
        <taxon>Actinopterygii</taxon>
        <taxon>Neopterygii</taxon>
        <taxon>Teleostei</taxon>
        <taxon>Ostariophysi</taxon>
        <taxon>Cypriniformes</taxon>
        <taxon>Nemacheilidae</taxon>
        <taxon>Triplophysa</taxon>
    </lineage>
</organism>
<keyword evidence="1" id="KW-0732">Signal</keyword>
<reference evidence="2" key="1">
    <citation type="submission" date="2021-02" db="EMBL/GenBank/DDBJ databases">
        <title>Comparative genomics reveals that relaxation of natural selection precedes convergent phenotypic evolution of cavefish.</title>
        <authorList>
            <person name="Peng Z."/>
        </authorList>
    </citation>
    <scope>NUCLEOTIDE SEQUENCE</scope>
    <source>
        <tissue evidence="2">Muscle</tissue>
    </source>
</reference>
<evidence type="ECO:0000313" key="2">
    <source>
        <dbReference type="EMBL" id="KAI7800727.1"/>
    </source>
</evidence>
<proteinExistence type="predicted"/>
<gene>
    <name evidence="2" type="ORF">IRJ41_010875</name>
</gene>
<dbReference type="AlphaFoldDB" id="A0A9W7TNT0"/>
<sequence length="200" mass="22555">MVLTVAQKSLVLIFLLHPCILSAQHVNTRTLANIVKAFEAKLGKSGQYAVALRVGKEKCSDSNYSGQDLITEDVKNTIENNDVYKSNNLIAAKALKGENTQHSEYRLKNYLKNILNAKGECVIFFTVNSPCLDRCLAEEGKYTIKRSLTMLQNYEGVKALAFKKVWTHDTMKNLKKRLTAIAPDLPCYQCENYKAECDRL</sequence>
<dbReference type="EMBL" id="JAFHDT010000014">
    <property type="protein sequence ID" value="KAI7800727.1"/>
    <property type="molecule type" value="Genomic_DNA"/>
</dbReference>
<dbReference type="OrthoDB" id="8554583at2759"/>
<dbReference type="Proteomes" id="UP001059041">
    <property type="component" value="Linkage Group LG14"/>
</dbReference>
<dbReference type="Pfam" id="PF18744">
    <property type="entry name" value="SNAD1"/>
    <property type="match status" value="1"/>
</dbReference>
<accession>A0A9W7TNT0</accession>
<dbReference type="InterPro" id="IPR040958">
    <property type="entry name" value="SNAD1"/>
</dbReference>
<evidence type="ECO:0000313" key="3">
    <source>
        <dbReference type="Proteomes" id="UP001059041"/>
    </source>
</evidence>
<evidence type="ECO:0000256" key="1">
    <source>
        <dbReference type="SAM" id="SignalP"/>
    </source>
</evidence>
<feature type="chain" id="PRO_5040795566" evidence="1">
    <location>
        <begin position="24"/>
        <end position="200"/>
    </location>
</feature>
<feature type="signal peptide" evidence="1">
    <location>
        <begin position="1"/>
        <end position="23"/>
    </location>
</feature>